<dbReference type="InterPro" id="IPR036508">
    <property type="entry name" value="Chitin-bd_dom_sf"/>
</dbReference>
<evidence type="ECO:0000259" key="7">
    <source>
        <dbReference type="PROSITE" id="PS50240"/>
    </source>
</evidence>
<dbReference type="GO" id="GO:0006508">
    <property type="term" value="P:proteolysis"/>
    <property type="evidence" value="ECO:0007669"/>
    <property type="project" value="UniProtKB-KW"/>
</dbReference>
<keyword evidence="1 6" id="KW-0645">Protease</keyword>
<dbReference type="GO" id="GO:0005576">
    <property type="term" value="C:extracellular region"/>
    <property type="evidence" value="ECO:0007669"/>
    <property type="project" value="InterPro"/>
</dbReference>
<protein>
    <submittedName>
        <fullName evidence="10">Serine protease 42</fullName>
    </submittedName>
</protein>
<dbReference type="PANTHER" id="PTHR24252">
    <property type="entry name" value="ACROSIN-RELATED"/>
    <property type="match status" value="1"/>
</dbReference>
<gene>
    <name evidence="10" type="primary">LOC115232392</name>
</gene>
<evidence type="ECO:0000256" key="3">
    <source>
        <dbReference type="ARBA" id="ARBA00022801"/>
    </source>
</evidence>
<evidence type="ECO:0000256" key="5">
    <source>
        <dbReference type="ARBA" id="ARBA00023157"/>
    </source>
</evidence>
<dbReference type="Pfam" id="PF01607">
    <property type="entry name" value="CBM_14"/>
    <property type="match status" value="1"/>
</dbReference>
<organism evidence="9 10">
    <name type="scientific">Octopus sinensis</name>
    <name type="common">East Asian common octopus</name>
    <dbReference type="NCBI Taxonomy" id="2607531"/>
    <lineage>
        <taxon>Eukaryota</taxon>
        <taxon>Metazoa</taxon>
        <taxon>Spiralia</taxon>
        <taxon>Lophotrochozoa</taxon>
        <taxon>Mollusca</taxon>
        <taxon>Cephalopoda</taxon>
        <taxon>Coleoidea</taxon>
        <taxon>Octopodiformes</taxon>
        <taxon>Octopoda</taxon>
        <taxon>Incirrata</taxon>
        <taxon>Octopodidae</taxon>
        <taxon>Octopus</taxon>
    </lineage>
</organism>
<keyword evidence="3 6" id="KW-0378">Hydrolase</keyword>
<dbReference type="InterPro" id="IPR001314">
    <property type="entry name" value="Peptidase_S1A"/>
</dbReference>
<evidence type="ECO:0000313" key="9">
    <source>
        <dbReference type="Proteomes" id="UP000515154"/>
    </source>
</evidence>
<dbReference type="PRINTS" id="PR00722">
    <property type="entry name" value="CHYMOTRYPSIN"/>
</dbReference>
<keyword evidence="9" id="KW-1185">Reference proteome</keyword>
<dbReference type="SUPFAM" id="SSF50494">
    <property type="entry name" value="Trypsin-like serine proteases"/>
    <property type="match status" value="1"/>
</dbReference>
<dbReference type="SUPFAM" id="SSF57625">
    <property type="entry name" value="Invertebrate chitin-binding proteins"/>
    <property type="match status" value="1"/>
</dbReference>
<dbReference type="GO" id="GO:0004252">
    <property type="term" value="F:serine-type endopeptidase activity"/>
    <property type="evidence" value="ECO:0007669"/>
    <property type="project" value="InterPro"/>
</dbReference>
<accession>A0A6P7U094</accession>
<dbReference type="CDD" id="cd00190">
    <property type="entry name" value="Tryp_SPc"/>
    <property type="match status" value="1"/>
</dbReference>
<dbReference type="FunFam" id="2.40.10.10:FF:000120">
    <property type="entry name" value="Putative serine protease"/>
    <property type="match status" value="1"/>
</dbReference>
<dbReference type="SMART" id="SM00020">
    <property type="entry name" value="Tryp_SPc"/>
    <property type="match status" value="1"/>
</dbReference>
<feature type="domain" description="Peptidase S1" evidence="7">
    <location>
        <begin position="276"/>
        <end position="517"/>
    </location>
</feature>
<dbReference type="PROSITE" id="PS00135">
    <property type="entry name" value="TRYPSIN_SER"/>
    <property type="match status" value="1"/>
</dbReference>
<dbReference type="InterPro" id="IPR001254">
    <property type="entry name" value="Trypsin_dom"/>
</dbReference>
<dbReference type="RefSeq" id="XP_029658109.2">
    <property type="nucleotide sequence ID" value="XM_029802249.2"/>
</dbReference>
<keyword evidence="5" id="KW-1015">Disulfide bond</keyword>
<dbReference type="KEGG" id="osn:115232392"/>
<evidence type="ECO:0000313" key="10">
    <source>
        <dbReference type="RefSeq" id="XP_029658109.2"/>
    </source>
</evidence>
<dbReference type="Pfam" id="PF00089">
    <property type="entry name" value="Trypsin"/>
    <property type="match status" value="1"/>
</dbReference>
<evidence type="ECO:0000259" key="8">
    <source>
        <dbReference type="PROSITE" id="PS50940"/>
    </source>
</evidence>
<dbReference type="GO" id="GO:0008061">
    <property type="term" value="F:chitin binding"/>
    <property type="evidence" value="ECO:0007669"/>
    <property type="project" value="InterPro"/>
</dbReference>
<dbReference type="PANTHER" id="PTHR24252:SF7">
    <property type="entry name" value="HYALIN"/>
    <property type="match status" value="1"/>
</dbReference>
<dbReference type="SMART" id="SM00494">
    <property type="entry name" value="ChtBD2"/>
    <property type="match status" value="1"/>
</dbReference>
<keyword evidence="4 6" id="KW-0720">Serine protease</keyword>
<dbReference type="PROSITE" id="PS50940">
    <property type="entry name" value="CHIT_BIND_II"/>
    <property type="match status" value="1"/>
</dbReference>
<dbReference type="InterPro" id="IPR033116">
    <property type="entry name" value="TRYPSIN_SER"/>
</dbReference>
<dbReference type="PROSITE" id="PS50240">
    <property type="entry name" value="TRYPSIN_DOM"/>
    <property type="match status" value="1"/>
</dbReference>
<dbReference type="InterPro" id="IPR009003">
    <property type="entry name" value="Peptidase_S1_PA"/>
</dbReference>
<dbReference type="PROSITE" id="PS00134">
    <property type="entry name" value="TRYPSIN_HIS"/>
    <property type="match status" value="1"/>
</dbReference>
<evidence type="ECO:0000256" key="1">
    <source>
        <dbReference type="ARBA" id="ARBA00022670"/>
    </source>
</evidence>
<dbReference type="Gene3D" id="2.40.10.10">
    <property type="entry name" value="Trypsin-like serine proteases"/>
    <property type="match status" value="2"/>
</dbReference>
<keyword evidence="2" id="KW-0732">Signal</keyword>
<feature type="domain" description="Chitin-binding type-2" evidence="8">
    <location>
        <begin position="39"/>
        <end position="99"/>
    </location>
</feature>
<dbReference type="InterPro" id="IPR002557">
    <property type="entry name" value="Chitin-bd_dom"/>
</dbReference>
<name>A0A6P7U094_9MOLL</name>
<evidence type="ECO:0000256" key="4">
    <source>
        <dbReference type="ARBA" id="ARBA00022825"/>
    </source>
</evidence>
<dbReference type="InterPro" id="IPR043504">
    <property type="entry name" value="Peptidase_S1_PA_chymotrypsin"/>
</dbReference>
<reference evidence="10" key="1">
    <citation type="submission" date="2025-08" db="UniProtKB">
        <authorList>
            <consortium name="RefSeq"/>
        </authorList>
    </citation>
    <scope>IDENTIFICATION</scope>
</reference>
<dbReference type="Proteomes" id="UP000515154">
    <property type="component" value="Linkage group LG2"/>
</dbReference>
<dbReference type="SMR" id="A0A6P7U094"/>
<evidence type="ECO:0000256" key="2">
    <source>
        <dbReference type="ARBA" id="ARBA00022729"/>
    </source>
</evidence>
<dbReference type="AlphaFoldDB" id="A0A6P7U094"/>
<dbReference type="Gene3D" id="2.170.140.10">
    <property type="entry name" value="Chitin binding domain"/>
    <property type="match status" value="1"/>
</dbReference>
<sequence>MNVLTMIRLVQYSVVFLGLSLFFLVNECNARKPQKSIYMSYCPKFSFTQLYIRDPDDCKAFHICFGSRSWKMTCPGNTVFSSKYKVCVWLNSPKDDCVTPKKKTTSLLQRFTFSPTSDTKRWRTSSNMKKTTSLSSAPTSSTKLLSSTAKIITTTISTKLNRITKNNVFKSTLGTQTKRMSSMFTKLYNRKTTSKLYTKWWPRKITKWWENKKPSTKTKAKFSMPTSTLTEMRTTKIPTGSTARSTDEQPKIKTTTKTFFQKETERCGEILNTAYIIGGQPSMPGRWPWQVSLQIISAGQPWHRCGGVLVHPLWIITAAHCVEGPFYGNLKNWRVVLAEGNLEVKSGSEVYRKLSKIISHPGYERASNFPNDIAMLQLDEPVNTYDTNIRMACLPPLETTQLFKEKNCWISGWGETRGSGETNGLNELQVDIVPSEACKPMWGRVDISVLDQQVCVGYGDTGACYGDSGGPLMCEVNGTYYLGGVMSWLINNCSARGFPNVFTRVQSYLDWIHGNIDYYHWWRYS</sequence>
<dbReference type="InterPro" id="IPR018114">
    <property type="entry name" value="TRYPSIN_HIS"/>
</dbReference>
<proteinExistence type="predicted"/>
<evidence type="ECO:0000256" key="6">
    <source>
        <dbReference type="RuleBase" id="RU363034"/>
    </source>
</evidence>